<keyword evidence="1" id="KW-0496">Mitochondrion</keyword>
<accession>A0A6M4SPB1</accession>
<dbReference type="AlphaFoldDB" id="A0A6M4SPB1"/>
<geneLocation type="mitochondrion" evidence="1"/>
<organism evidence="1">
    <name type="scientific">Bulbochaete rectangularis var. hiloensis</name>
    <dbReference type="NCBI Taxonomy" id="55990"/>
    <lineage>
        <taxon>Eukaryota</taxon>
        <taxon>Viridiplantae</taxon>
        <taxon>Chlorophyta</taxon>
        <taxon>core chlorophytes</taxon>
        <taxon>Chlorophyceae</taxon>
        <taxon>OCC clade</taxon>
        <taxon>Oedogoniales</taxon>
        <taxon>Oedogoniaceae</taxon>
        <taxon>Bulbochaete</taxon>
    </lineage>
</organism>
<reference evidence="1" key="1">
    <citation type="journal article" date="2020" name="Mitochondrial DNA Part B Resour">
        <title>Complete mitogenomes of the chlorophycean green algae Bulbochaete rectangularis var. hiloensis (Oedogoniales) and Stigeoclonium helveticum (Chaetophorales) provide insight into the sequence of events that led to the acquisition of a reduced-derived pattern of evolution in the Chlamydomonadales and Sphaeropleales.</title>
        <authorList>
            <person name="Turmel M."/>
            <person name="Belanger A.-S."/>
            <person name="Otis C."/>
            <person name="Lemieux C."/>
        </authorList>
    </citation>
    <scope>NUCLEOTIDE SEQUENCE</scope>
</reference>
<evidence type="ECO:0000313" key="1">
    <source>
        <dbReference type="EMBL" id="QJS52040.1"/>
    </source>
</evidence>
<name>A0A6M4SPB1_9CHLO</name>
<protein>
    <submittedName>
        <fullName evidence="1">Uncharacterized protein</fullName>
    </submittedName>
</protein>
<dbReference type="EMBL" id="MN810331">
    <property type="protein sequence ID" value="QJS52040.1"/>
    <property type="molecule type" value="Genomic_DNA"/>
</dbReference>
<gene>
    <name evidence="1" type="primary">orf133</name>
</gene>
<sequence>MRKNKSILPFNASGVIFVKRSFSSFNYGTFYGLVNYTQGNPPDVITSYGLSVLLNNSSFNRKYTSSATAQLKLSAYYEKLETIFKQHKEKYPFDYNKNPKALLLLQEKIEASIIEALNITLVGRVLLKKNKRS</sequence>
<proteinExistence type="predicted"/>